<dbReference type="SMART" id="SM00054">
    <property type="entry name" value="EFh"/>
    <property type="match status" value="2"/>
</dbReference>
<evidence type="ECO:0000256" key="11">
    <source>
        <dbReference type="ARBA" id="ARBA00023128"/>
    </source>
</evidence>
<evidence type="ECO:0000313" key="16">
    <source>
        <dbReference type="RefSeq" id="XP_030752288.1"/>
    </source>
</evidence>
<dbReference type="GO" id="GO:0005509">
    <property type="term" value="F:calcium ion binding"/>
    <property type="evidence" value="ECO:0007669"/>
    <property type="project" value="InterPro"/>
</dbReference>
<dbReference type="KEGG" id="soy:115879537"/>
<dbReference type="PANTHER" id="PTHR12294:SF1">
    <property type="entry name" value="CALCIUM UPTAKE PROTEIN 1, MITOCHONDRIAL"/>
    <property type="match status" value="1"/>
</dbReference>
<reference evidence="16" key="1">
    <citation type="submission" date="2025-08" db="UniProtKB">
        <authorList>
            <consortium name="RefSeq"/>
        </authorList>
    </citation>
    <scope>IDENTIFICATION</scope>
    <source>
        <tissue evidence="16">Gonads</tissue>
    </source>
</reference>
<dbReference type="GeneID" id="115879537"/>
<accession>A0A6J2XL99</accession>
<evidence type="ECO:0000256" key="5">
    <source>
        <dbReference type="ARBA" id="ARBA00022723"/>
    </source>
</evidence>
<evidence type="ECO:0000256" key="13">
    <source>
        <dbReference type="ARBA" id="ARBA00038333"/>
    </source>
</evidence>
<evidence type="ECO:0000256" key="1">
    <source>
        <dbReference type="ARBA" id="ARBA00004273"/>
    </source>
</evidence>
<dbReference type="InterPro" id="IPR039800">
    <property type="entry name" value="MICU1/2/3"/>
</dbReference>
<keyword evidence="12" id="KW-0472">Membrane</keyword>
<name>A0A6J2XL99_SITOR</name>
<dbReference type="PANTHER" id="PTHR12294">
    <property type="entry name" value="EF HAND DOMAIN FAMILY A1,A2-RELATED"/>
    <property type="match status" value="1"/>
</dbReference>
<evidence type="ECO:0000313" key="15">
    <source>
        <dbReference type="Proteomes" id="UP000504635"/>
    </source>
</evidence>
<sequence>MSYLKSLKLGTVFLKLNTKYYRNSTQLFTTYNIKFRKQNFSNLIPNFKFREKNTYSRKFMLLLMIIPVIPALYCSNYYKCLVVRADEEVFKSVENDAEEITEDLKKKKMKKDKIGFRDRKIIEYENRIRHYSTPDKVFRYFATLQVQGPGVDLHEIYMTPDDFLRSMTPGLKQPDGLGLDQYKRYDPKTVQQKLDLILDEDSIFYKLGSSGLITFSDYIFLLTVLSTSRRHFEIAFRMFDLNGDGDVDCEEFEKVATLIRHQTSIGSRHRDHANTGNTFKGVNSALTTYFFGPTLKEKLTIEKFLDFQEKLQKEILSLEFQRKTPDHNVKITETDFTELLLAYAGYPQKKKMRMLKRVKKTFRDSEGISKEDYLNFFHFLNNINDVDTALTFYHIAGASIDQTTLKHVAKTVAHVDLSDHVIHVVFTIFDENHDGQLSNKEFIAVMKNRLLRGLEKPKDTGFIKFMYTVWKCAKETKPALLEI</sequence>
<protein>
    <submittedName>
        <fullName evidence="16">Calcium uptake protein 1 homolog, mitochondrial isoform X1</fullName>
    </submittedName>
</protein>
<evidence type="ECO:0000256" key="8">
    <source>
        <dbReference type="ARBA" id="ARBA00022837"/>
    </source>
</evidence>
<proteinExistence type="inferred from homology"/>
<evidence type="ECO:0000256" key="3">
    <source>
        <dbReference type="ARBA" id="ARBA00022448"/>
    </source>
</evidence>
<keyword evidence="8" id="KW-0106">Calcium</keyword>
<feature type="domain" description="EF-hand" evidence="14">
    <location>
        <begin position="227"/>
        <end position="262"/>
    </location>
</feature>
<keyword evidence="9" id="KW-0809">Transit peptide</keyword>
<feature type="domain" description="EF-hand" evidence="14">
    <location>
        <begin position="417"/>
        <end position="452"/>
    </location>
</feature>
<dbReference type="Gene3D" id="1.10.238.10">
    <property type="entry name" value="EF-hand"/>
    <property type="match status" value="2"/>
</dbReference>
<dbReference type="CDD" id="cd15900">
    <property type="entry name" value="EFh_MICU"/>
    <property type="match status" value="1"/>
</dbReference>
<comment type="subcellular location">
    <subcellularLocation>
        <location evidence="1">Mitochondrion inner membrane</location>
    </subcellularLocation>
    <subcellularLocation>
        <location evidence="2">Mitochondrion intermembrane space</location>
    </subcellularLocation>
</comment>
<dbReference type="Pfam" id="PF13833">
    <property type="entry name" value="EF-hand_8"/>
    <property type="match status" value="1"/>
</dbReference>
<dbReference type="InterPro" id="IPR002048">
    <property type="entry name" value="EF_hand_dom"/>
</dbReference>
<dbReference type="AlphaFoldDB" id="A0A6J2XL99"/>
<evidence type="ECO:0000256" key="6">
    <source>
        <dbReference type="ARBA" id="ARBA00022737"/>
    </source>
</evidence>
<dbReference type="GO" id="GO:1990246">
    <property type="term" value="C:uniplex complex"/>
    <property type="evidence" value="ECO:0007669"/>
    <property type="project" value="TreeGrafter"/>
</dbReference>
<evidence type="ECO:0000256" key="4">
    <source>
        <dbReference type="ARBA" id="ARBA00022568"/>
    </source>
</evidence>
<keyword evidence="11" id="KW-0496">Mitochondrion</keyword>
<evidence type="ECO:0000259" key="14">
    <source>
        <dbReference type="PROSITE" id="PS50222"/>
    </source>
</evidence>
<keyword evidence="10" id="KW-0406">Ion transport</keyword>
<keyword evidence="3" id="KW-0813">Transport</keyword>
<dbReference type="PROSITE" id="PS00018">
    <property type="entry name" value="EF_HAND_1"/>
    <property type="match status" value="2"/>
</dbReference>
<dbReference type="InterPro" id="IPR011992">
    <property type="entry name" value="EF-hand-dom_pair"/>
</dbReference>
<dbReference type="RefSeq" id="XP_030752288.1">
    <property type="nucleotide sequence ID" value="XM_030896428.1"/>
</dbReference>
<dbReference type="GO" id="GO:0005758">
    <property type="term" value="C:mitochondrial intermembrane space"/>
    <property type="evidence" value="ECO:0007669"/>
    <property type="project" value="UniProtKB-SubCell"/>
</dbReference>
<keyword evidence="15" id="KW-1185">Reference proteome</keyword>
<gene>
    <name evidence="16" type="primary">LOC115879537</name>
</gene>
<dbReference type="SUPFAM" id="SSF47473">
    <property type="entry name" value="EF-hand"/>
    <property type="match status" value="2"/>
</dbReference>
<dbReference type="Proteomes" id="UP000504635">
    <property type="component" value="Unplaced"/>
</dbReference>
<dbReference type="InParanoid" id="A0A6J2XL99"/>
<evidence type="ECO:0000256" key="10">
    <source>
        <dbReference type="ARBA" id="ARBA00023065"/>
    </source>
</evidence>
<evidence type="ECO:0000256" key="9">
    <source>
        <dbReference type="ARBA" id="ARBA00022946"/>
    </source>
</evidence>
<evidence type="ECO:0000256" key="2">
    <source>
        <dbReference type="ARBA" id="ARBA00004569"/>
    </source>
</evidence>
<keyword evidence="7" id="KW-0999">Mitochondrion inner membrane</keyword>
<dbReference type="FunCoup" id="A0A6J2XL99">
    <property type="interactions" value="535"/>
</dbReference>
<comment type="similarity">
    <text evidence="13">Belongs to the MICU1 family. MICU1 subfamily.</text>
</comment>
<keyword evidence="4" id="KW-0109">Calcium transport</keyword>
<dbReference type="Pfam" id="PF13202">
    <property type="entry name" value="EF-hand_5"/>
    <property type="match status" value="1"/>
</dbReference>
<evidence type="ECO:0000256" key="12">
    <source>
        <dbReference type="ARBA" id="ARBA00023136"/>
    </source>
</evidence>
<dbReference type="InterPro" id="IPR018247">
    <property type="entry name" value="EF_Hand_1_Ca_BS"/>
</dbReference>
<dbReference type="OrthoDB" id="10056860at2759"/>
<keyword evidence="6" id="KW-0677">Repeat</keyword>
<dbReference type="GO" id="GO:0051560">
    <property type="term" value="P:mitochondrial calcium ion homeostasis"/>
    <property type="evidence" value="ECO:0007669"/>
    <property type="project" value="TreeGrafter"/>
</dbReference>
<dbReference type="GO" id="GO:0036444">
    <property type="term" value="P:calcium import into the mitochondrion"/>
    <property type="evidence" value="ECO:0007669"/>
    <property type="project" value="TreeGrafter"/>
</dbReference>
<organism evidence="15 16">
    <name type="scientific">Sitophilus oryzae</name>
    <name type="common">Rice weevil</name>
    <name type="synonym">Curculio oryzae</name>
    <dbReference type="NCBI Taxonomy" id="7048"/>
    <lineage>
        <taxon>Eukaryota</taxon>
        <taxon>Metazoa</taxon>
        <taxon>Ecdysozoa</taxon>
        <taxon>Arthropoda</taxon>
        <taxon>Hexapoda</taxon>
        <taxon>Insecta</taxon>
        <taxon>Pterygota</taxon>
        <taxon>Neoptera</taxon>
        <taxon>Endopterygota</taxon>
        <taxon>Coleoptera</taxon>
        <taxon>Polyphaga</taxon>
        <taxon>Cucujiformia</taxon>
        <taxon>Curculionidae</taxon>
        <taxon>Dryophthorinae</taxon>
        <taxon>Sitophilus</taxon>
    </lineage>
</organism>
<evidence type="ECO:0000256" key="7">
    <source>
        <dbReference type="ARBA" id="ARBA00022792"/>
    </source>
</evidence>
<dbReference type="CTD" id="10367"/>
<dbReference type="PROSITE" id="PS50222">
    <property type="entry name" value="EF_HAND_2"/>
    <property type="match status" value="2"/>
</dbReference>
<keyword evidence="5" id="KW-0479">Metal-binding</keyword>